<accession>A0ABS8VS73</accession>
<evidence type="ECO:0000313" key="1">
    <source>
        <dbReference type="EMBL" id="MCE0482345.1"/>
    </source>
</evidence>
<gene>
    <name evidence="1" type="ORF">HAX54_041025</name>
</gene>
<comment type="caution">
    <text evidence="1">The sequence shown here is derived from an EMBL/GenBank/DDBJ whole genome shotgun (WGS) entry which is preliminary data.</text>
</comment>
<dbReference type="Proteomes" id="UP000823775">
    <property type="component" value="Unassembled WGS sequence"/>
</dbReference>
<feature type="non-terminal residue" evidence="1">
    <location>
        <position position="51"/>
    </location>
</feature>
<proteinExistence type="predicted"/>
<dbReference type="EMBL" id="JACEIK010005874">
    <property type="protein sequence ID" value="MCE0482345.1"/>
    <property type="molecule type" value="Genomic_DNA"/>
</dbReference>
<keyword evidence="2" id="KW-1185">Reference proteome</keyword>
<reference evidence="1 2" key="1">
    <citation type="journal article" date="2021" name="BMC Genomics">
        <title>Datura genome reveals duplications of psychoactive alkaloid biosynthetic genes and high mutation rate following tissue culture.</title>
        <authorList>
            <person name="Rajewski A."/>
            <person name="Carter-House D."/>
            <person name="Stajich J."/>
            <person name="Litt A."/>
        </authorList>
    </citation>
    <scope>NUCLEOTIDE SEQUENCE [LARGE SCALE GENOMIC DNA]</scope>
    <source>
        <strain evidence="1">AR-01</strain>
    </source>
</reference>
<name>A0ABS8VS73_DATST</name>
<protein>
    <submittedName>
        <fullName evidence="1">Uncharacterized protein</fullName>
    </submittedName>
</protein>
<evidence type="ECO:0000313" key="2">
    <source>
        <dbReference type="Proteomes" id="UP000823775"/>
    </source>
</evidence>
<organism evidence="1 2">
    <name type="scientific">Datura stramonium</name>
    <name type="common">Jimsonweed</name>
    <name type="synonym">Common thornapple</name>
    <dbReference type="NCBI Taxonomy" id="4076"/>
    <lineage>
        <taxon>Eukaryota</taxon>
        <taxon>Viridiplantae</taxon>
        <taxon>Streptophyta</taxon>
        <taxon>Embryophyta</taxon>
        <taxon>Tracheophyta</taxon>
        <taxon>Spermatophyta</taxon>
        <taxon>Magnoliopsida</taxon>
        <taxon>eudicotyledons</taxon>
        <taxon>Gunneridae</taxon>
        <taxon>Pentapetalae</taxon>
        <taxon>asterids</taxon>
        <taxon>lamiids</taxon>
        <taxon>Solanales</taxon>
        <taxon>Solanaceae</taxon>
        <taxon>Solanoideae</taxon>
        <taxon>Datureae</taxon>
        <taxon>Datura</taxon>
    </lineage>
</organism>
<sequence>MTRLDEWKNANSKKVNYLRTSITQSKALVYSGSMQISHRAQNATTGSTGSN</sequence>